<evidence type="ECO:0000313" key="3">
    <source>
        <dbReference type="Proteomes" id="UP001154114"/>
    </source>
</evidence>
<keyword evidence="1" id="KW-0812">Transmembrane</keyword>
<proteinExistence type="predicted"/>
<keyword evidence="1" id="KW-0472">Membrane</keyword>
<evidence type="ECO:0000313" key="2">
    <source>
        <dbReference type="EMBL" id="CAD0194564.1"/>
    </source>
</evidence>
<name>A0A9N8KRX0_CHRIL</name>
<evidence type="ECO:0000256" key="1">
    <source>
        <dbReference type="SAM" id="Phobius"/>
    </source>
</evidence>
<organism evidence="2 3">
    <name type="scientific">Chrysodeixis includens</name>
    <name type="common">Soybean looper</name>
    <name type="synonym">Pseudoplusia includens</name>
    <dbReference type="NCBI Taxonomy" id="689277"/>
    <lineage>
        <taxon>Eukaryota</taxon>
        <taxon>Metazoa</taxon>
        <taxon>Ecdysozoa</taxon>
        <taxon>Arthropoda</taxon>
        <taxon>Hexapoda</taxon>
        <taxon>Insecta</taxon>
        <taxon>Pterygota</taxon>
        <taxon>Neoptera</taxon>
        <taxon>Endopterygota</taxon>
        <taxon>Lepidoptera</taxon>
        <taxon>Glossata</taxon>
        <taxon>Ditrysia</taxon>
        <taxon>Noctuoidea</taxon>
        <taxon>Noctuidae</taxon>
        <taxon>Plusiinae</taxon>
        <taxon>Chrysodeixis</taxon>
    </lineage>
</organism>
<dbReference type="AlphaFoldDB" id="A0A9N8KRX0"/>
<feature type="transmembrane region" description="Helical" evidence="1">
    <location>
        <begin position="159"/>
        <end position="181"/>
    </location>
</feature>
<sequence length="215" mass="23709">MITIYNLRSLFWSRGTVSRRVAGGDTSAAGAVGVSDGCGTRRAAAARPATAPTEEHREERGGGHFRRVIFFVIIVNRPLHLLLLVHSLLRLRYRLFLRNLLNFRLDQFRNSNSFNSSRDDFSLLCRVCEFSGFSGNYWVFWLLGVVDFVLLWRDVVRFLLGLTASVGEVVLAGLLGSLSWLPDHEGGHATASSARVVVRVVVAAQSHATAASVPV</sequence>
<dbReference type="EMBL" id="LR824005">
    <property type="protein sequence ID" value="CAD0194564.1"/>
    <property type="molecule type" value="Genomic_DNA"/>
</dbReference>
<reference evidence="2" key="1">
    <citation type="submission" date="2021-12" db="EMBL/GenBank/DDBJ databases">
        <authorList>
            <person name="King R."/>
        </authorList>
    </citation>
    <scope>NUCLEOTIDE SEQUENCE</scope>
</reference>
<feature type="transmembrane region" description="Helical" evidence="1">
    <location>
        <begin position="68"/>
        <end position="89"/>
    </location>
</feature>
<feature type="transmembrane region" description="Helical" evidence="1">
    <location>
        <begin position="135"/>
        <end position="152"/>
    </location>
</feature>
<protein>
    <submittedName>
        <fullName evidence="2">Uncharacterized protein</fullName>
    </submittedName>
</protein>
<accession>A0A9N8KRX0</accession>
<dbReference type="Proteomes" id="UP001154114">
    <property type="component" value="Chromosome 2"/>
</dbReference>
<gene>
    <name evidence="2" type="ORF">CINC_LOCUS5418</name>
</gene>
<keyword evidence="3" id="KW-1185">Reference proteome</keyword>
<keyword evidence="1" id="KW-1133">Transmembrane helix</keyword>